<feature type="active site" description="Glycyl thioester intermediate" evidence="6">
    <location>
        <position position="1303"/>
    </location>
</feature>
<comment type="similarity">
    <text evidence="6">Belongs to the LRR-containing bacterial E3 ligase family.</text>
</comment>
<keyword evidence="6" id="KW-0833">Ubl conjugation pathway</keyword>
<evidence type="ECO:0000256" key="6">
    <source>
        <dbReference type="PROSITE-ProRule" id="PRU01398"/>
    </source>
</evidence>
<dbReference type="SUPFAM" id="SSF52058">
    <property type="entry name" value="L domain-like"/>
    <property type="match status" value="1"/>
</dbReference>
<keyword evidence="4" id="KW-0677">Repeat</keyword>
<dbReference type="GO" id="GO:0005737">
    <property type="term" value="C:cytoplasm"/>
    <property type="evidence" value="ECO:0007669"/>
    <property type="project" value="TreeGrafter"/>
</dbReference>
<reference evidence="8 9" key="1">
    <citation type="submission" date="2019-02" db="EMBL/GenBank/DDBJ databases">
        <title>Complete genome sequence of Pseudomonas sp. SNU WT1 isolated from rainbow trout.</title>
        <authorList>
            <person name="Oh W.T."/>
            <person name="Park S.C."/>
        </authorList>
    </citation>
    <scope>NUCLEOTIDE SEQUENCE [LARGE SCALE GENOMIC DNA]</scope>
    <source>
        <strain evidence="8 9">SNU WT1</strain>
    </source>
</reference>
<dbReference type="Gene3D" id="1.20.58.360">
    <property type="entry name" value="Shigella T3SS effector IpaH defines"/>
    <property type="match status" value="1"/>
</dbReference>
<accession>A0A411MH89</accession>
<dbReference type="PANTHER" id="PTHR48051">
    <property type="match status" value="1"/>
</dbReference>
<evidence type="ECO:0000259" key="7">
    <source>
        <dbReference type="PROSITE" id="PS52053"/>
    </source>
</evidence>
<evidence type="ECO:0000256" key="2">
    <source>
        <dbReference type="ARBA" id="ARBA00012483"/>
    </source>
</evidence>
<keyword evidence="5" id="KW-0843">Virulence</keyword>
<comment type="catalytic activity">
    <reaction evidence="1">
        <text>S-ubiquitinyl-[E2 ubiquitin-conjugating enzyme]-L-cysteine + [acceptor protein]-L-lysine = [E2 ubiquitin-conjugating enzyme]-L-cysteine + N(6)-ubiquitinyl-[acceptor protein]-L-lysine.</text>
        <dbReference type="EC" id="2.3.2.27"/>
    </reaction>
</comment>
<dbReference type="PANTHER" id="PTHR48051:SF54">
    <property type="entry name" value="LEUCINE-RICH REPEAT-CONTAINING PROTEIN"/>
    <property type="match status" value="1"/>
</dbReference>
<keyword evidence="3" id="KW-0433">Leucine-rich repeat</keyword>
<dbReference type="InterPro" id="IPR029487">
    <property type="entry name" value="NEL_dom"/>
</dbReference>
<keyword evidence="6" id="KW-0964">Secreted</keyword>
<dbReference type="GO" id="GO:0061630">
    <property type="term" value="F:ubiquitin protein ligase activity"/>
    <property type="evidence" value="ECO:0007669"/>
    <property type="project" value="UniProtKB-EC"/>
</dbReference>
<dbReference type="Proteomes" id="UP000291130">
    <property type="component" value="Chromosome"/>
</dbReference>
<dbReference type="InterPro" id="IPR055414">
    <property type="entry name" value="LRR_R13L4/SHOC2-like"/>
</dbReference>
<dbReference type="PROSITE" id="PS52053">
    <property type="entry name" value="NEL"/>
    <property type="match status" value="1"/>
</dbReference>
<dbReference type="Pfam" id="PF23598">
    <property type="entry name" value="LRR_14"/>
    <property type="match status" value="1"/>
</dbReference>
<dbReference type="Pfam" id="PF14496">
    <property type="entry name" value="NEL"/>
    <property type="match status" value="1"/>
</dbReference>
<name>A0A411MH89_9PSED</name>
<dbReference type="InterPro" id="IPR003591">
    <property type="entry name" value="Leu-rich_rpt_typical-subtyp"/>
</dbReference>
<keyword evidence="9" id="KW-1185">Reference proteome</keyword>
<evidence type="ECO:0000256" key="5">
    <source>
        <dbReference type="ARBA" id="ARBA00023026"/>
    </source>
</evidence>
<dbReference type="KEGG" id="ptk:EXN22_11065"/>
<dbReference type="InterPro" id="IPR050216">
    <property type="entry name" value="LRR_domain-containing"/>
</dbReference>
<keyword evidence="6" id="KW-0832">Ubl conjugation</keyword>
<evidence type="ECO:0000256" key="1">
    <source>
        <dbReference type="ARBA" id="ARBA00000900"/>
    </source>
</evidence>
<dbReference type="OrthoDB" id="7032435at2"/>
<dbReference type="Gene3D" id="3.80.10.10">
    <property type="entry name" value="Ribonuclease Inhibitor"/>
    <property type="match status" value="2"/>
</dbReference>
<evidence type="ECO:0000256" key="3">
    <source>
        <dbReference type="ARBA" id="ARBA00022614"/>
    </source>
</evidence>
<gene>
    <name evidence="8" type="ORF">EXN22_11065</name>
</gene>
<evidence type="ECO:0000256" key="4">
    <source>
        <dbReference type="ARBA" id="ARBA00022737"/>
    </source>
</evidence>
<protein>
    <recommendedName>
        <fullName evidence="2">RING-type E3 ubiquitin transferase</fullName>
        <ecNumber evidence="2">2.3.2.27</ecNumber>
    </recommendedName>
</protein>
<dbReference type="SMART" id="SM00369">
    <property type="entry name" value="LRR_TYP"/>
    <property type="match status" value="4"/>
</dbReference>
<keyword evidence="6" id="KW-1035">Host cytoplasm</keyword>
<dbReference type="GO" id="GO:0005576">
    <property type="term" value="C:extracellular region"/>
    <property type="evidence" value="ECO:0007669"/>
    <property type="project" value="UniProtKB-UniRule"/>
</dbReference>
<evidence type="ECO:0000313" key="9">
    <source>
        <dbReference type="Proteomes" id="UP000291130"/>
    </source>
</evidence>
<dbReference type="GO" id="GO:0016567">
    <property type="term" value="P:protein ubiquitination"/>
    <property type="evidence" value="ECO:0007669"/>
    <property type="project" value="InterPro"/>
</dbReference>
<dbReference type="EC" id="2.3.2.27" evidence="2"/>
<feature type="domain" description="NEL" evidence="7">
    <location>
        <begin position="1212"/>
        <end position="1537"/>
    </location>
</feature>
<dbReference type="InterPro" id="IPR032675">
    <property type="entry name" value="LRR_dom_sf"/>
</dbReference>
<sequence length="1547" mass="174671">MGLPYGTGRTTMPTTHPEPVVRHYDTLLSPLESEEQPDWLQRASPEQRRRLQELQKTGRQARAQAMQAFSKLLSLYDFAKSSLSTLSRPLFTPAIFLKINEQQALSPNYQEYVDRSYQSYLKRQLESPTLLAAKQQAYLATLREEATIATIKGDLGKDGKAILKWILETFDSGSSEFTQKGPFVNAALTQISSLHLNAKVELDQIIVFGPDLDDAPCVAYVPGHPRHPLKQYKTRTDFFASLRRDWQHAGFQAFMRRFIPMSQQQTVFASWRDPDALITLPITCTPLDQGLRPYVSKRMVKRLLDDARYLLPESDKQAQALDNLDASFASMIEEHLMIGAGVGIRSGEEEEGLPPSDWITRLHPVLTDQGDTFWRPDLSPYRLPLNKNDAGGPDARGLYDYASEKAILINDAFYRVNEYAPGSWCIRTAVNTQAYSPKLYHNGAGAWHHSLERPEYWGRLALLRRLGPLTLDISDERLLLLGRVSGVTNAQLRRVYQLNQPTPALLRYALARERARNETTMAIELLKQGKPLPAGFEANVVTSFYEAVNAKRVRRNADDPTPSPQGQCDASCNAPPPSLFVRWLPRLIRGIHEHRFELAQIAPDATVLELRRRYPDMPLLLAQQLLDENREHVARELNQGNPLPLPMAELAQESAEQGRLTQALDGFMQPCCSNQDTWILAVRLMEFLPGWPPGAALLLREGGRFGPVLASLGVTDVESTVIYQDEDEGWFTVDNDQVLLAQDRSEYGFYRSLLYALNGTQRSQLGFGLNEAERLHQQLRELATARPLRAALLLDLPVRRRWLVAPAAEATYRAPDALASNRLFGHEPIRDRLVRLLTTADPVSIFRHRTAVVEDFIAQMLRSDVSISELTRQLEDERALLHRTFDNWVAQAGPENRRSARRRAADRLLAGWEARITLSQHPVHLNDEALDELPPLPVRLPAVNQLIVQSTQITHIPDAFLGNLPNLQTMDLSDLPLQALPPALGTLQRLRRLDLSRTRLAPSALSPLASLPQLEHLWLNDINNTLHSWTVEQMAYITSIRTLRSLEIRASSARFDPGVFAQLANLPALHTLELNSNDITLSPQDIQDLAGLVGLRRLNLSRNPLGLTPDVSRMLALEELDLSTPQTLLTQWPNGLERLPRIHCVNLRHMEISDVPVGAGAIRGLHMFWGSLPLPVRTRFLQERREAGIVIDWLDSTSDSDDHTSSDDSDEHVLLPDANWQTDTAKLLTGMSATEQEQVSRLVNGTDPRRAEFFSLLLRIHYSRQARILGAAMLQRIQAVIRGALSTQLRDALYETAAEAVNCVDLDALVFSQLETLAEADRILQEHTDESATAALLDLGTSHWRAHRLDHYVTQNFETWQQQGHTVDDAEVELYFRIALAERLRLRNQPVVQVHTTSTRWITQAMLDDGEAAVLADQPNLLPAYLLDQPYWQRYLDYAYAPRVAVIYRWRDRIGEYLDAMGDTDVLPPTLNDTERQHLHRVLVDSGRLPPFFELPADLSFNDEQVRAAYGALLRLVNQAKLDLTRDILLSQAGQDNEPQPGPSRRT</sequence>
<keyword evidence="6" id="KW-0808">Transferase</keyword>
<evidence type="ECO:0000313" key="8">
    <source>
        <dbReference type="EMBL" id="QBF26208.1"/>
    </source>
</evidence>
<dbReference type="EMBL" id="CP035952">
    <property type="protein sequence ID" value="QBF26208.1"/>
    <property type="molecule type" value="Genomic_DNA"/>
</dbReference>
<comment type="PTM">
    <text evidence="6">Ubiquitinated in the presence of host E1 ubiquitin-activating enzyme, E2 ubiquitin-conjugating enzyme and ubiquitin.</text>
</comment>
<organism evidence="8 9">
    <name type="scientific">Pseudomonas tructae</name>
    <dbReference type="NCBI Taxonomy" id="2518644"/>
    <lineage>
        <taxon>Bacteria</taxon>
        <taxon>Pseudomonadati</taxon>
        <taxon>Pseudomonadota</taxon>
        <taxon>Gammaproteobacteria</taxon>
        <taxon>Pseudomonadales</taxon>
        <taxon>Pseudomonadaceae</taxon>
        <taxon>Pseudomonas</taxon>
    </lineage>
</organism>
<proteinExistence type="inferred from homology"/>